<feature type="transmembrane region" description="Helical" evidence="7">
    <location>
        <begin position="138"/>
        <end position="159"/>
    </location>
</feature>
<keyword evidence="6 7" id="KW-0472">Membrane</keyword>
<feature type="transmembrane region" description="Helical" evidence="7">
    <location>
        <begin position="46"/>
        <end position="66"/>
    </location>
</feature>
<comment type="subcellular location">
    <subcellularLocation>
        <location evidence="1 7">Cell membrane</location>
        <topology evidence="1 7">Multi-pass membrane protein</topology>
    </subcellularLocation>
</comment>
<evidence type="ECO:0000256" key="4">
    <source>
        <dbReference type="ARBA" id="ARBA00022692"/>
    </source>
</evidence>
<evidence type="ECO:0000256" key="7">
    <source>
        <dbReference type="RuleBase" id="RU362072"/>
    </source>
</evidence>
<feature type="transmembrane region" description="Helical" evidence="7">
    <location>
        <begin position="234"/>
        <end position="252"/>
    </location>
</feature>
<dbReference type="GO" id="GO:0005886">
    <property type="term" value="C:plasma membrane"/>
    <property type="evidence" value="ECO:0007669"/>
    <property type="project" value="UniProtKB-SubCell"/>
</dbReference>
<dbReference type="EMBL" id="CADIKH010000057">
    <property type="protein sequence ID" value="CAB3772205.1"/>
    <property type="molecule type" value="Genomic_DNA"/>
</dbReference>
<dbReference type="PANTHER" id="PTHR30065:SF1">
    <property type="entry name" value="SURFACE PRESENTATION OF ANTIGENS PROTEIN SPAR"/>
    <property type="match status" value="1"/>
</dbReference>
<sequence length="275" mass="29134">MQALTPQADSLVALFTTLHSLLFIISLYGIRVLVVLQVLPATTAPMIPGMVRSGIVCLLTAFIACGQDPAPLEALNTPQMLMLVCKEAFIGLVIGYVASSFFWIAQSVGTLIDDLAGFNNVQMQNPQAGLQNTPVGTLLLQLTVTLFYASGGLIVLLGVLFQSYRWWPLLAFVPDLHTAAADLLIREGDDILAAATKMCAPVMLALVLVDVGLGIVSRAASKLEPTSLAQPLKGALALLVLIAITATVANQVRELLHLSNLQSALSGFIAHAPPR</sequence>
<dbReference type="InterPro" id="IPR002010">
    <property type="entry name" value="T3SS_IM_R"/>
</dbReference>
<accession>A0A6J5F4G3</accession>
<gene>
    <name evidence="8" type="primary">spaR_3</name>
    <name evidence="8" type="ORF">LMG29542_06827</name>
</gene>
<evidence type="ECO:0000256" key="1">
    <source>
        <dbReference type="ARBA" id="ARBA00004651"/>
    </source>
</evidence>
<feature type="transmembrane region" description="Helical" evidence="7">
    <location>
        <begin position="12"/>
        <end position="34"/>
    </location>
</feature>
<evidence type="ECO:0000256" key="3">
    <source>
        <dbReference type="ARBA" id="ARBA00022475"/>
    </source>
</evidence>
<proteinExistence type="inferred from homology"/>
<dbReference type="AlphaFoldDB" id="A0A6J5F4G3"/>
<protein>
    <submittedName>
        <fullName evidence="8">Surface presentation of antigens protein SpaR</fullName>
    </submittedName>
</protein>
<dbReference type="Proteomes" id="UP000494363">
    <property type="component" value="Unassembled WGS sequence"/>
</dbReference>
<dbReference type="GO" id="GO:0006605">
    <property type="term" value="P:protein targeting"/>
    <property type="evidence" value="ECO:0007669"/>
    <property type="project" value="UniProtKB-UniRule"/>
</dbReference>
<feature type="transmembrane region" description="Helical" evidence="7">
    <location>
        <begin position="191"/>
        <end position="213"/>
    </location>
</feature>
<evidence type="ECO:0000256" key="5">
    <source>
        <dbReference type="ARBA" id="ARBA00022989"/>
    </source>
</evidence>
<name>A0A6J5F4G3_9BURK</name>
<dbReference type="PANTHER" id="PTHR30065">
    <property type="entry name" value="FLAGELLAR BIOSYNTHETIC PROTEIN FLIR"/>
    <property type="match status" value="1"/>
</dbReference>
<comment type="similarity">
    <text evidence="2 7">Belongs to the FliR/MopE/SpaR family.</text>
</comment>
<reference evidence="8 9" key="1">
    <citation type="submission" date="2020-04" db="EMBL/GenBank/DDBJ databases">
        <authorList>
            <person name="De Canck E."/>
        </authorList>
    </citation>
    <scope>NUCLEOTIDE SEQUENCE [LARGE SCALE GENOMIC DNA]</scope>
    <source>
        <strain evidence="8 9">LMG 29542</strain>
    </source>
</reference>
<evidence type="ECO:0000256" key="2">
    <source>
        <dbReference type="ARBA" id="ARBA00009772"/>
    </source>
</evidence>
<evidence type="ECO:0000256" key="6">
    <source>
        <dbReference type="ARBA" id="ARBA00023136"/>
    </source>
</evidence>
<dbReference type="InterPro" id="IPR006304">
    <property type="entry name" value="T3SS_SpaR/YscT"/>
</dbReference>
<evidence type="ECO:0000313" key="9">
    <source>
        <dbReference type="Proteomes" id="UP000494363"/>
    </source>
</evidence>
<keyword evidence="5 7" id="KW-1133">Transmembrane helix</keyword>
<organism evidence="8 9">
    <name type="scientific">Paraburkholderia humisilvae</name>
    <dbReference type="NCBI Taxonomy" id="627669"/>
    <lineage>
        <taxon>Bacteria</taxon>
        <taxon>Pseudomonadati</taxon>
        <taxon>Pseudomonadota</taxon>
        <taxon>Betaproteobacteria</taxon>
        <taxon>Burkholderiales</taxon>
        <taxon>Burkholderiaceae</taxon>
        <taxon>Paraburkholderia</taxon>
    </lineage>
</organism>
<feature type="transmembrane region" description="Helical" evidence="7">
    <location>
        <begin position="87"/>
        <end position="105"/>
    </location>
</feature>
<dbReference type="RefSeq" id="WP_175232210.1">
    <property type="nucleotide sequence ID" value="NZ_CADIKH010000057.1"/>
</dbReference>
<keyword evidence="4 7" id="KW-0812">Transmembrane</keyword>
<keyword evidence="9" id="KW-1185">Reference proteome</keyword>
<dbReference type="NCBIfam" id="TIGR01401">
    <property type="entry name" value="fliR_like_III"/>
    <property type="match status" value="1"/>
</dbReference>
<dbReference type="Pfam" id="PF01311">
    <property type="entry name" value="Bac_export_1"/>
    <property type="match status" value="1"/>
</dbReference>
<evidence type="ECO:0000313" key="8">
    <source>
        <dbReference type="EMBL" id="CAB3772205.1"/>
    </source>
</evidence>
<dbReference type="PRINTS" id="PR00953">
    <property type="entry name" value="TYPE3IMRPROT"/>
</dbReference>
<keyword evidence="3 7" id="KW-1003">Cell membrane</keyword>